<dbReference type="InterPro" id="IPR058245">
    <property type="entry name" value="NreC/VraR/RcsB-like_REC"/>
</dbReference>
<protein>
    <submittedName>
        <fullName evidence="8">Two component transcriptional regulator, LuxR family</fullName>
    </submittedName>
</protein>
<dbReference type="PANTHER" id="PTHR43214:SF41">
    <property type="entry name" value="NITRATE_NITRITE RESPONSE REGULATOR PROTEIN NARP"/>
    <property type="match status" value="1"/>
</dbReference>
<dbReference type="PRINTS" id="PR00038">
    <property type="entry name" value="HTHLUXR"/>
</dbReference>
<organism evidence="8">
    <name type="scientific">Magnetococcus massalia (strain MO-1)</name>
    <dbReference type="NCBI Taxonomy" id="451514"/>
    <lineage>
        <taxon>Bacteria</taxon>
        <taxon>Pseudomonadati</taxon>
        <taxon>Pseudomonadota</taxon>
        <taxon>Magnetococcia</taxon>
        <taxon>Magnetococcales</taxon>
        <taxon>Magnetococcaceae</taxon>
        <taxon>Magnetococcus</taxon>
    </lineage>
</organism>
<dbReference type="CDD" id="cd17535">
    <property type="entry name" value="REC_NarL-like"/>
    <property type="match status" value="1"/>
</dbReference>
<dbReference type="GO" id="GO:0000160">
    <property type="term" value="P:phosphorelay signal transduction system"/>
    <property type="evidence" value="ECO:0007669"/>
    <property type="project" value="InterPro"/>
</dbReference>
<dbReference type="PANTHER" id="PTHR43214">
    <property type="entry name" value="TWO-COMPONENT RESPONSE REGULATOR"/>
    <property type="match status" value="1"/>
</dbReference>
<evidence type="ECO:0000259" key="7">
    <source>
        <dbReference type="PROSITE" id="PS50110"/>
    </source>
</evidence>
<dbReference type="SMART" id="SM00421">
    <property type="entry name" value="HTH_LUXR"/>
    <property type="match status" value="1"/>
</dbReference>
<keyword evidence="3" id="KW-0238">DNA-binding</keyword>
<evidence type="ECO:0000313" key="8">
    <source>
        <dbReference type="EMBL" id="CRH05350.1"/>
    </source>
</evidence>
<dbReference type="CDD" id="cd06170">
    <property type="entry name" value="LuxR_C_like"/>
    <property type="match status" value="1"/>
</dbReference>
<dbReference type="PROSITE" id="PS50110">
    <property type="entry name" value="RESPONSE_REGULATORY"/>
    <property type="match status" value="1"/>
</dbReference>
<dbReference type="EMBL" id="LO017727">
    <property type="protein sequence ID" value="CRH05350.1"/>
    <property type="molecule type" value="Genomic_DNA"/>
</dbReference>
<reference evidence="8" key="1">
    <citation type="submission" date="2015-04" db="EMBL/GenBank/DDBJ databases">
        <authorList>
            <person name="Syromyatnikov M.Y."/>
            <person name="Popov V.N."/>
        </authorList>
    </citation>
    <scope>NUCLEOTIDE SEQUENCE</scope>
    <source>
        <strain evidence="8">MO-1</strain>
    </source>
</reference>
<dbReference type="GO" id="GO:0003677">
    <property type="term" value="F:DNA binding"/>
    <property type="evidence" value="ECO:0007669"/>
    <property type="project" value="UniProtKB-KW"/>
</dbReference>
<evidence type="ECO:0000256" key="1">
    <source>
        <dbReference type="ARBA" id="ARBA00022553"/>
    </source>
</evidence>
<dbReference type="Pfam" id="PF00196">
    <property type="entry name" value="GerE"/>
    <property type="match status" value="1"/>
</dbReference>
<dbReference type="Pfam" id="PF00072">
    <property type="entry name" value="Response_reg"/>
    <property type="match status" value="1"/>
</dbReference>
<dbReference type="Gene3D" id="3.40.50.2300">
    <property type="match status" value="1"/>
</dbReference>
<accession>A0A1S7LEG9</accession>
<dbReference type="InterPro" id="IPR011006">
    <property type="entry name" value="CheY-like_superfamily"/>
</dbReference>
<dbReference type="SMART" id="SM00448">
    <property type="entry name" value="REC"/>
    <property type="match status" value="1"/>
</dbReference>
<evidence type="ECO:0000256" key="5">
    <source>
        <dbReference type="PROSITE-ProRule" id="PRU00169"/>
    </source>
</evidence>
<sequence>MIQLIIADDHMIFRQGLAQLLGSHEGIEIVGQAGSGEEALAMVREQQPDVAILDISMPGLNGIEVSKAIVDEGLSSQILLLTMHDDPTLALKAEQIGVKGYVVKDNAFAELLDAIHAVAKGKRFVSGVVEEKLGELCPTDDLPPTLSPREQEVVRLIAAGHTNKEMARDMGISPKTVDTHRTRLMRKLNLHSTADVVRYAVRMGLA</sequence>
<evidence type="ECO:0000256" key="2">
    <source>
        <dbReference type="ARBA" id="ARBA00023015"/>
    </source>
</evidence>
<feature type="modified residue" description="4-aspartylphosphate" evidence="5">
    <location>
        <position position="54"/>
    </location>
</feature>
<keyword evidence="1 5" id="KW-0597">Phosphoprotein</keyword>
<evidence type="ECO:0000256" key="3">
    <source>
        <dbReference type="ARBA" id="ARBA00023125"/>
    </source>
</evidence>
<proteinExistence type="predicted"/>
<keyword evidence="4" id="KW-0804">Transcription</keyword>
<evidence type="ECO:0000259" key="6">
    <source>
        <dbReference type="PROSITE" id="PS50043"/>
    </source>
</evidence>
<dbReference type="PROSITE" id="PS50043">
    <property type="entry name" value="HTH_LUXR_2"/>
    <property type="match status" value="1"/>
</dbReference>
<dbReference type="InterPro" id="IPR001789">
    <property type="entry name" value="Sig_transdc_resp-reg_receiver"/>
</dbReference>
<dbReference type="SUPFAM" id="SSF52172">
    <property type="entry name" value="CheY-like"/>
    <property type="match status" value="1"/>
</dbReference>
<keyword evidence="2" id="KW-0805">Transcription regulation</keyword>
<feature type="domain" description="Response regulatory" evidence="7">
    <location>
        <begin position="3"/>
        <end position="119"/>
    </location>
</feature>
<dbReference type="AlphaFoldDB" id="A0A1S7LEG9"/>
<dbReference type="GO" id="GO:0006355">
    <property type="term" value="P:regulation of DNA-templated transcription"/>
    <property type="evidence" value="ECO:0007669"/>
    <property type="project" value="InterPro"/>
</dbReference>
<dbReference type="InterPro" id="IPR039420">
    <property type="entry name" value="WalR-like"/>
</dbReference>
<evidence type="ECO:0000256" key="4">
    <source>
        <dbReference type="ARBA" id="ARBA00023163"/>
    </source>
</evidence>
<feature type="domain" description="HTH luxR-type" evidence="6">
    <location>
        <begin position="139"/>
        <end position="204"/>
    </location>
</feature>
<name>A0A1S7LEG9_MAGMO</name>
<dbReference type="InterPro" id="IPR000792">
    <property type="entry name" value="Tscrpt_reg_LuxR_C"/>
</dbReference>
<gene>
    <name evidence="8" type="ORF">MAGMO_1156</name>
</gene>
<dbReference type="SUPFAM" id="SSF46894">
    <property type="entry name" value="C-terminal effector domain of the bipartite response regulators"/>
    <property type="match status" value="1"/>
</dbReference>
<dbReference type="InterPro" id="IPR016032">
    <property type="entry name" value="Sig_transdc_resp-reg_C-effctor"/>
</dbReference>